<accession>A0A2I2MG20</accession>
<dbReference type="EMBL" id="LT966316">
    <property type="protein sequence ID" value="SOU92651.1"/>
    <property type="molecule type" value="Genomic_DNA"/>
</dbReference>
<organism evidence="1">
    <name type="scientific">Leptospirillum ferriphilum</name>
    <dbReference type="NCBI Taxonomy" id="178606"/>
    <lineage>
        <taxon>Bacteria</taxon>
        <taxon>Pseudomonadati</taxon>
        <taxon>Nitrospirota</taxon>
        <taxon>Nitrospiria</taxon>
        <taxon>Nitrospirales</taxon>
        <taxon>Nitrospiraceae</taxon>
        <taxon>Leptospirillum</taxon>
    </lineage>
</organism>
<evidence type="ECO:0000313" key="1">
    <source>
        <dbReference type="EMBL" id="SOU92651.1"/>
    </source>
</evidence>
<protein>
    <submittedName>
        <fullName evidence="1">Uncharacterized protein</fullName>
    </submittedName>
</protein>
<name>A0A2I2MG20_9BACT</name>
<proteinExistence type="predicted"/>
<dbReference type="AlphaFoldDB" id="A0A2I2MG20"/>
<reference evidence="1" key="1">
    <citation type="submission" date="2017-12" db="EMBL/GenBank/DDBJ databases">
        <authorList>
            <consortium name="SysMetEx"/>
        </authorList>
    </citation>
    <scope>NUCLEOTIDE SEQUENCE</scope>
    <source>
        <strain evidence="1">Pb_238</strain>
    </source>
</reference>
<gene>
    <name evidence="1" type="ORF">LFTS_01278</name>
</gene>
<sequence length="93" mass="10311">MEEEIAWAKDKYDLWKLRAFLEELDLNPDQILEVLRGGTDDAVCKCLALQCLRAEFSLEKAPKSLSPAGLEAAKKFIARVRSSGALKSTGRSV</sequence>